<dbReference type="OrthoDB" id="419317at2759"/>
<dbReference type="SUPFAM" id="SSF54236">
    <property type="entry name" value="Ubiquitin-like"/>
    <property type="match status" value="1"/>
</dbReference>
<dbReference type="Gene3D" id="3.10.20.90">
    <property type="entry name" value="Phosphatidylinositol 3-kinase Catalytic Subunit, Chain A, domain 1"/>
    <property type="match status" value="1"/>
</dbReference>
<keyword evidence="1" id="KW-1017">Isopeptide bond</keyword>
<name>A0A484MAB3_9ASTE</name>
<dbReference type="SMART" id="SM00213">
    <property type="entry name" value="UBQ"/>
    <property type="match status" value="1"/>
</dbReference>
<dbReference type="Proteomes" id="UP000595140">
    <property type="component" value="Unassembled WGS sequence"/>
</dbReference>
<dbReference type="AlphaFoldDB" id="A0A484MAB3"/>
<dbReference type="Pfam" id="PF00240">
    <property type="entry name" value="ubiquitin"/>
    <property type="match status" value="1"/>
</dbReference>
<protein>
    <recommendedName>
        <fullName evidence="3">Ubiquitin-like domain-containing protein</fullName>
    </recommendedName>
</protein>
<dbReference type="PRINTS" id="PR00348">
    <property type="entry name" value="UBIQUITIN"/>
</dbReference>
<dbReference type="InterPro" id="IPR019954">
    <property type="entry name" value="Ubiquitin_CS"/>
</dbReference>
<evidence type="ECO:0000256" key="1">
    <source>
        <dbReference type="ARBA" id="ARBA00022499"/>
    </source>
</evidence>
<dbReference type="InterPro" id="IPR050158">
    <property type="entry name" value="Ubiquitin_ubiquitin-like"/>
</dbReference>
<dbReference type="InterPro" id="IPR000626">
    <property type="entry name" value="Ubiquitin-like_dom"/>
</dbReference>
<evidence type="ECO:0000313" key="4">
    <source>
        <dbReference type="EMBL" id="VFQ85801.1"/>
    </source>
</evidence>
<dbReference type="GO" id="GO:0003729">
    <property type="term" value="F:mRNA binding"/>
    <property type="evidence" value="ECO:0007669"/>
    <property type="project" value="UniProtKB-ARBA"/>
</dbReference>
<evidence type="ECO:0000259" key="3">
    <source>
        <dbReference type="PROSITE" id="PS50053"/>
    </source>
</evidence>
<dbReference type="PROSITE" id="PS00299">
    <property type="entry name" value="UBIQUITIN_1"/>
    <property type="match status" value="1"/>
</dbReference>
<keyword evidence="5" id="KW-1185">Reference proteome</keyword>
<proteinExistence type="predicted"/>
<sequence>MRFVNRGCSHDDLVRKVHFAMNADDDEADSKSLTLFGKHQTTLSRGKLMFVSVPLTDDRSWEWFLEANVVSEPVHVYVVVATRMPESGTGAGRNKKRARGTGEATTTVKIFVKTLTGKRFTLEVESSDTIADIKEQIEDLEGVPADHQRLIFAGKQLEDCRTIGFYNIEKESTLHLATRLCGC</sequence>
<organism evidence="4 5">
    <name type="scientific">Cuscuta campestris</name>
    <dbReference type="NCBI Taxonomy" id="132261"/>
    <lineage>
        <taxon>Eukaryota</taxon>
        <taxon>Viridiplantae</taxon>
        <taxon>Streptophyta</taxon>
        <taxon>Embryophyta</taxon>
        <taxon>Tracheophyta</taxon>
        <taxon>Spermatophyta</taxon>
        <taxon>Magnoliopsida</taxon>
        <taxon>eudicotyledons</taxon>
        <taxon>Gunneridae</taxon>
        <taxon>Pentapetalae</taxon>
        <taxon>asterids</taxon>
        <taxon>lamiids</taxon>
        <taxon>Solanales</taxon>
        <taxon>Convolvulaceae</taxon>
        <taxon>Cuscuteae</taxon>
        <taxon>Cuscuta</taxon>
        <taxon>Cuscuta subgen. Grammica</taxon>
        <taxon>Cuscuta sect. Cleistogrammica</taxon>
    </lineage>
</organism>
<dbReference type="FunFam" id="3.10.20.90:FF:000160">
    <property type="entry name" value="Polyubiquitin-C"/>
    <property type="match status" value="1"/>
</dbReference>
<gene>
    <name evidence="4" type="ORF">CCAM_LOCUS27577</name>
</gene>
<dbReference type="InterPro" id="IPR029071">
    <property type="entry name" value="Ubiquitin-like_domsf"/>
</dbReference>
<evidence type="ECO:0000256" key="2">
    <source>
        <dbReference type="ARBA" id="ARBA00022843"/>
    </source>
</evidence>
<dbReference type="EMBL" id="OOIL02003033">
    <property type="protein sequence ID" value="VFQ85801.1"/>
    <property type="molecule type" value="Genomic_DNA"/>
</dbReference>
<evidence type="ECO:0000313" key="5">
    <source>
        <dbReference type="Proteomes" id="UP000595140"/>
    </source>
</evidence>
<reference evidence="4 5" key="1">
    <citation type="submission" date="2018-04" db="EMBL/GenBank/DDBJ databases">
        <authorList>
            <person name="Vogel A."/>
        </authorList>
    </citation>
    <scope>NUCLEOTIDE SEQUENCE [LARGE SCALE GENOMIC DNA]</scope>
</reference>
<keyword evidence="2" id="KW-0832">Ubl conjugation</keyword>
<dbReference type="PROSITE" id="PS50053">
    <property type="entry name" value="UBIQUITIN_2"/>
    <property type="match status" value="1"/>
</dbReference>
<dbReference type="PANTHER" id="PTHR10666">
    <property type="entry name" value="UBIQUITIN"/>
    <property type="match status" value="1"/>
</dbReference>
<feature type="domain" description="Ubiquitin-like" evidence="3">
    <location>
        <begin position="108"/>
        <end position="183"/>
    </location>
</feature>
<accession>A0A484MAB3</accession>
<dbReference type="InterPro" id="IPR019956">
    <property type="entry name" value="Ubiquitin_dom"/>
</dbReference>